<sequence>MACLIRVSGPVHTVSHKNPSILGDSDSDGGPSQPEELSMEEAVNLVLHEESVVTDTWSVSKNGKFFKVEFSVVGEEKMERILDRLAFYNVGKTEDSSIMVIEPTAFVYKRVKPAKCGAVSQLAFQDFLRSLKSRLCVAQVYNEINQRGTFDMNYLCFLICAAVVADVALVTNSAGVVFASMLLSPLMDPIVCILFGLNLREPHMLKKGVKNTAISLMFCVGLGLSFGYVAHSVSNFERITPYPTNEMKARGQVISFLASMLVASFSGISVAFATLSKRVAALIGNAISLSLLPPAVNCGQLLLLSLLASSPTITGVTTSDNPNMTITRCSYPWVRDYNYIYVDDPCEASKEFAMLGAFSFLLVTMNILLILVTGYTVNTLKDMAPRAFTDATVRRFYQKDVPEVRANYDCLHKLDAGNLASCAYKEYLRLNQINPDTDELSFEEKERIASDFRAVLQGVEQDHHLRTVSANAGQADCSFLQTFVKQSRLLARGSVIGTPTRPSLPIMGSGGYDGYRTKRRGPGKKSDWARPYFTLSAQDDAFNHVMLSENRSIRSLSIKDTLIGGGAARARFEQLERLGEVDYETSDLQAALASSEPSASLHPDAANTHANNVGKFHVVPTQLSMEPSSSAPEDDLFERV</sequence>
<keyword evidence="2" id="KW-0812">Transmembrane</keyword>
<accession>A0A4E0RFU3</accession>
<evidence type="ECO:0000256" key="1">
    <source>
        <dbReference type="SAM" id="MobiDB-lite"/>
    </source>
</evidence>
<feature type="transmembrane region" description="Helical" evidence="2">
    <location>
        <begin position="152"/>
        <end position="170"/>
    </location>
</feature>
<dbReference type="EMBL" id="JXXN02000340">
    <property type="protein sequence ID" value="THD27729.1"/>
    <property type="molecule type" value="Genomic_DNA"/>
</dbReference>
<proteinExistence type="predicted"/>
<dbReference type="PANTHER" id="PTHR20992">
    <property type="entry name" value="AT15442P-RELATED"/>
    <property type="match status" value="1"/>
</dbReference>
<gene>
    <name evidence="3" type="ORF">D915_001465</name>
</gene>
<feature type="transmembrane region" description="Helical" evidence="2">
    <location>
        <begin position="287"/>
        <end position="308"/>
    </location>
</feature>
<dbReference type="AlphaFoldDB" id="A0A4E0RFU3"/>
<feature type="region of interest" description="Disordered" evidence="1">
    <location>
        <begin position="16"/>
        <end position="35"/>
    </location>
</feature>
<protein>
    <submittedName>
        <fullName evidence="3">Uncharacterized protein</fullName>
    </submittedName>
</protein>
<dbReference type="Pfam" id="PF04087">
    <property type="entry name" value="DUF389"/>
    <property type="match status" value="1"/>
</dbReference>
<evidence type="ECO:0000256" key="2">
    <source>
        <dbReference type="SAM" id="Phobius"/>
    </source>
</evidence>
<dbReference type="PANTHER" id="PTHR20992:SF9">
    <property type="entry name" value="AT15442P-RELATED"/>
    <property type="match status" value="1"/>
</dbReference>
<feature type="transmembrane region" description="Helical" evidence="2">
    <location>
        <begin position="211"/>
        <end position="233"/>
    </location>
</feature>
<name>A0A4E0RFU3_FASHE</name>
<feature type="transmembrane region" description="Helical" evidence="2">
    <location>
        <begin position="253"/>
        <end position="275"/>
    </location>
</feature>
<reference evidence="3" key="1">
    <citation type="submission" date="2019-03" db="EMBL/GenBank/DDBJ databases">
        <title>Improved annotation for the trematode Fasciola hepatica.</title>
        <authorList>
            <person name="Choi Y.-J."/>
            <person name="Martin J."/>
            <person name="Mitreva M."/>
        </authorList>
    </citation>
    <scope>NUCLEOTIDE SEQUENCE [LARGE SCALE GENOMIC DNA]</scope>
</reference>
<dbReference type="InterPro" id="IPR005240">
    <property type="entry name" value="DUF389"/>
</dbReference>
<keyword evidence="4" id="KW-1185">Reference proteome</keyword>
<organism evidence="3 4">
    <name type="scientific">Fasciola hepatica</name>
    <name type="common">Liver fluke</name>
    <dbReference type="NCBI Taxonomy" id="6192"/>
    <lineage>
        <taxon>Eukaryota</taxon>
        <taxon>Metazoa</taxon>
        <taxon>Spiralia</taxon>
        <taxon>Lophotrochozoa</taxon>
        <taxon>Platyhelminthes</taxon>
        <taxon>Trematoda</taxon>
        <taxon>Digenea</taxon>
        <taxon>Plagiorchiida</taxon>
        <taxon>Echinostomata</taxon>
        <taxon>Echinostomatoidea</taxon>
        <taxon>Fasciolidae</taxon>
        <taxon>Fasciola</taxon>
    </lineage>
</organism>
<keyword evidence="2" id="KW-1133">Transmembrane helix</keyword>
<evidence type="ECO:0000313" key="4">
    <source>
        <dbReference type="Proteomes" id="UP000230066"/>
    </source>
</evidence>
<evidence type="ECO:0000313" key="3">
    <source>
        <dbReference type="EMBL" id="THD27729.1"/>
    </source>
</evidence>
<feature type="transmembrane region" description="Helical" evidence="2">
    <location>
        <begin position="352"/>
        <end position="377"/>
    </location>
</feature>
<keyword evidence="2" id="KW-0472">Membrane</keyword>
<feature type="transmembrane region" description="Helical" evidence="2">
    <location>
        <begin position="176"/>
        <end position="199"/>
    </location>
</feature>
<dbReference type="Proteomes" id="UP000230066">
    <property type="component" value="Unassembled WGS sequence"/>
</dbReference>
<comment type="caution">
    <text evidence="3">The sequence shown here is derived from an EMBL/GenBank/DDBJ whole genome shotgun (WGS) entry which is preliminary data.</text>
</comment>